<dbReference type="OrthoDB" id="5610921at2"/>
<name>A0A0K6H7C2_9GAMM</name>
<dbReference type="InterPro" id="IPR010866">
    <property type="entry name" value="A-2_8-polyST"/>
</dbReference>
<accession>A0A0K6H7C2</accession>
<gene>
    <name evidence="1" type="ORF">Ga0061064_1539</name>
</gene>
<evidence type="ECO:0000313" key="1">
    <source>
        <dbReference type="EMBL" id="CUA86622.1"/>
    </source>
</evidence>
<evidence type="ECO:0008006" key="3">
    <source>
        <dbReference type="Google" id="ProtNLM"/>
    </source>
</evidence>
<dbReference type="Gene3D" id="3.40.50.11110">
    <property type="entry name" value="Sialyltransferase, C-terminal GT-B Rossman nucleotide-binding domain"/>
    <property type="match status" value="1"/>
</dbReference>
<sequence length="360" mass="41661">MTTTNYYFIASPLHLLFSVVKALENKQQRNIAVIDYYLESNRKLFTDVLQQGDIFETVISFDDSHIKSKVTKRKARLKTLSELVGQTPPSRIYTGSDRSLEFQYCMHLSNKNGRTVEGEYLDEGTQTYLGHRYMHKFVHLYVEPLLKKLAYGWWWKSPKMIGASGWIKTIHATFPELVHPVLRDDKDKEIKAISHDQFATPEFAAFTKKLMELSDIDPVPLQNVDYVILLTGDSFYTDVRAHLNKLLDVLTKKTSKNRIALKPHPRSEHLAEFQREHPELVHIDNRVGFELLLSQFHENCTFIGDVSSTLFTIRWLNQNQKVLAVKLQQKTPDHFVQPLANLLSSVNVPQLSYDELENTL</sequence>
<dbReference type="RefSeq" id="WP_055439200.1">
    <property type="nucleotide sequence ID" value="NZ_CYHB01000004.1"/>
</dbReference>
<dbReference type="Proteomes" id="UP000182598">
    <property type="component" value="Unassembled WGS sequence"/>
</dbReference>
<reference evidence="2" key="1">
    <citation type="submission" date="2015-08" db="EMBL/GenBank/DDBJ databases">
        <authorList>
            <person name="Varghese N."/>
        </authorList>
    </citation>
    <scope>NUCLEOTIDE SEQUENCE [LARGE SCALE GENOMIC DNA]</scope>
    <source>
        <strain evidence="2">DSM 27808</strain>
    </source>
</reference>
<organism evidence="1 2">
    <name type="scientific">Pseudidiomarina woesei</name>
    <dbReference type="NCBI Taxonomy" id="1381080"/>
    <lineage>
        <taxon>Bacteria</taxon>
        <taxon>Pseudomonadati</taxon>
        <taxon>Pseudomonadota</taxon>
        <taxon>Gammaproteobacteria</taxon>
        <taxon>Alteromonadales</taxon>
        <taxon>Idiomarinaceae</taxon>
        <taxon>Pseudidiomarina</taxon>
    </lineage>
</organism>
<dbReference type="AlphaFoldDB" id="A0A0K6H7C2"/>
<evidence type="ECO:0000313" key="2">
    <source>
        <dbReference type="Proteomes" id="UP000182598"/>
    </source>
</evidence>
<dbReference type="EMBL" id="CYHB01000004">
    <property type="protein sequence ID" value="CUA86622.1"/>
    <property type="molecule type" value="Genomic_DNA"/>
</dbReference>
<keyword evidence="2" id="KW-1185">Reference proteome</keyword>
<protein>
    <recommendedName>
        <fullName evidence="3">Glycosyltransferase family 52</fullName>
    </recommendedName>
</protein>
<proteinExistence type="predicted"/>
<dbReference type="Pfam" id="PF07388">
    <property type="entry name" value="A-2_8-polyST"/>
    <property type="match status" value="1"/>
</dbReference>